<evidence type="ECO:0000313" key="1">
    <source>
        <dbReference type="EMBL" id="GMR33723.1"/>
    </source>
</evidence>
<dbReference type="GO" id="GO:0070008">
    <property type="term" value="F:serine-type exopeptidase activity"/>
    <property type="evidence" value="ECO:0007669"/>
    <property type="project" value="InterPro"/>
</dbReference>
<gene>
    <name evidence="1" type="ORF">PMAYCL1PPCAC_03918</name>
</gene>
<dbReference type="InterPro" id="IPR008758">
    <property type="entry name" value="Peptidase_S28"/>
</dbReference>
<reference evidence="2" key="1">
    <citation type="submission" date="2022-10" db="EMBL/GenBank/DDBJ databases">
        <title>Genome assembly of Pristionchus species.</title>
        <authorList>
            <person name="Yoshida K."/>
            <person name="Sommer R.J."/>
        </authorList>
    </citation>
    <scope>NUCLEOTIDE SEQUENCE [LARGE SCALE GENOMIC DNA]</scope>
    <source>
        <strain evidence="2">RS5460</strain>
    </source>
</reference>
<accession>A0AAN5C1U0</accession>
<keyword evidence="2" id="KW-1185">Reference proteome</keyword>
<dbReference type="Pfam" id="PF05577">
    <property type="entry name" value="Peptidase_S28"/>
    <property type="match status" value="1"/>
</dbReference>
<protein>
    <submittedName>
        <fullName evidence="1">Uncharacterized protein</fullName>
    </submittedName>
</protein>
<proteinExistence type="predicted"/>
<dbReference type="InterPro" id="IPR042269">
    <property type="entry name" value="Ser_carbopepase_S28_SKS"/>
</dbReference>
<feature type="non-terminal residue" evidence="1">
    <location>
        <position position="82"/>
    </location>
</feature>
<dbReference type="GO" id="GO:0006508">
    <property type="term" value="P:proteolysis"/>
    <property type="evidence" value="ECO:0007669"/>
    <property type="project" value="InterPro"/>
</dbReference>
<name>A0AAN5C1U0_9BILA</name>
<dbReference type="Gene3D" id="1.20.120.980">
    <property type="entry name" value="Serine carboxypeptidase S28, SKS domain"/>
    <property type="match status" value="1"/>
</dbReference>
<comment type="caution">
    <text evidence="1">The sequence shown here is derived from an EMBL/GenBank/DDBJ whole genome shotgun (WGS) entry which is preliminary data.</text>
</comment>
<organism evidence="1 2">
    <name type="scientific">Pristionchus mayeri</name>
    <dbReference type="NCBI Taxonomy" id="1317129"/>
    <lineage>
        <taxon>Eukaryota</taxon>
        <taxon>Metazoa</taxon>
        <taxon>Ecdysozoa</taxon>
        <taxon>Nematoda</taxon>
        <taxon>Chromadorea</taxon>
        <taxon>Rhabditida</taxon>
        <taxon>Rhabditina</taxon>
        <taxon>Diplogasteromorpha</taxon>
        <taxon>Diplogasteroidea</taxon>
        <taxon>Neodiplogasteridae</taxon>
        <taxon>Pristionchus</taxon>
    </lineage>
</organism>
<dbReference type="AlphaFoldDB" id="A0AAN5C1U0"/>
<dbReference type="Proteomes" id="UP001328107">
    <property type="component" value="Unassembled WGS sequence"/>
</dbReference>
<feature type="non-terminal residue" evidence="1">
    <location>
        <position position="1"/>
    </location>
</feature>
<dbReference type="EMBL" id="BTRK01000001">
    <property type="protein sequence ID" value="GMR33723.1"/>
    <property type="molecule type" value="Genomic_DNA"/>
</dbReference>
<evidence type="ECO:0000313" key="2">
    <source>
        <dbReference type="Proteomes" id="UP001328107"/>
    </source>
</evidence>
<sequence length="82" mass="9275">SQKCYDRTKEAFETLYKLTQDPEGRATIQQKFKLSPAWTADPAVTIDALDMNDVFEALYGMYQGTVEHNGVDGKDMKELCAH</sequence>